<comment type="subcellular location">
    <subcellularLocation>
        <location evidence="1 5 6">Nucleus</location>
    </subcellularLocation>
</comment>
<dbReference type="PANTHER" id="PTHR24324">
    <property type="entry name" value="HOMEOBOX PROTEIN HHEX"/>
    <property type="match status" value="1"/>
</dbReference>
<dbReference type="Gene3D" id="1.10.10.60">
    <property type="entry name" value="Homeodomain-like"/>
    <property type="match status" value="1"/>
</dbReference>
<evidence type="ECO:0000256" key="1">
    <source>
        <dbReference type="ARBA" id="ARBA00004123"/>
    </source>
</evidence>
<accession>A0A1Y2CZ60</accession>
<evidence type="ECO:0000256" key="2">
    <source>
        <dbReference type="ARBA" id="ARBA00023125"/>
    </source>
</evidence>
<keyword evidence="3 5" id="KW-0371">Homeobox</keyword>
<dbReference type="PROSITE" id="PS50071">
    <property type="entry name" value="HOMEOBOX_2"/>
    <property type="match status" value="1"/>
</dbReference>
<dbReference type="EMBL" id="MCGO01000003">
    <property type="protein sequence ID" value="ORY52318.1"/>
    <property type="molecule type" value="Genomic_DNA"/>
</dbReference>
<evidence type="ECO:0000259" key="7">
    <source>
        <dbReference type="PROSITE" id="PS50071"/>
    </source>
</evidence>
<keyword evidence="9" id="KW-1185">Reference proteome</keyword>
<proteinExistence type="predicted"/>
<comment type="caution">
    <text evidence="8">The sequence shown here is derived from an EMBL/GenBank/DDBJ whole genome shotgun (WGS) entry which is preliminary data.</text>
</comment>
<evidence type="ECO:0000256" key="5">
    <source>
        <dbReference type="PROSITE-ProRule" id="PRU00108"/>
    </source>
</evidence>
<dbReference type="AlphaFoldDB" id="A0A1Y2CZ60"/>
<evidence type="ECO:0000256" key="3">
    <source>
        <dbReference type="ARBA" id="ARBA00023155"/>
    </source>
</evidence>
<reference evidence="8 9" key="1">
    <citation type="submission" date="2016-07" db="EMBL/GenBank/DDBJ databases">
        <title>Pervasive Adenine N6-methylation of Active Genes in Fungi.</title>
        <authorList>
            <consortium name="DOE Joint Genome Institute"/>
            <person name="Mondo S.J."/>
            <person name="Dannebaum R.O."/>
            <person name="Kuo R.C."/>
            <person name="Labutti K."/>
            <person name="Haridas S."/>
            <person name="Kuo A."/>
            <person name="Salamov A."/>
            <person name="Ahrendt S.R."/>
            <person name="Lipzen A."/>
            <person name="Sullivan W."/>
            <person name="Andreopoulos W.B."/>
            <person name="Clum A."/>
            <person name="Lindquist E."/>
            <person name="Daum C."/>
            <person name="Ramamoorthy G.K."/>
            <person name="Gryganskyi A."/>
            <person name="Culley D."/>
            <person name="Magnuson J.K."/>
            <person name="James T.Y."/>
            <person name="O'Malley M.A."/>
            <person name="Stajich J.E."/>
            <person name="Spatafora J.W."/>
            <person name="Visel A."/>
            <person name="Grigoriev I.V."/>
        </authorList>
    </citation>
    <scope>NUCLEOTIDE SEQUENCE [LARGE SCALE GENOMIC DNA]</scope>
    <source>
        <strain evidence="8 9">JEL800</strain>
    </source>
</reference>
<organism evidence="8 9">
    <name type="scientific">Rhizoclosmatium globosum</name>
    <dbReference type="NCBI Taxonomy" id="329046"/>
    <lineage>
        <taxon>Eukaryota</taxon>
        <taxon>Fungi</taxon>
        <taxon>Fungi incertae sedis</taxon>
        <taxon>Chytridiomycota</taxon>
        <taxon>Chytridiomycota incertae sedis</taxon>
        <taxon>Chytridiomycetes</taxon>
        <taxon>Chytridiales</taxon>
        <taxon>Chytriomycetaceae</taxon>
        <taxon>Rhizoclosmatium</taxon>
    </lineage>
</organism>
<dbReference type="Pfam" id="PF00046">
    <property type="entry name" value="Homeodomain"/>
    <property type="match status" value="1"/>
</dbReference>
<dbReference type="GO" id="GO:0006357">
    <property type="term" value="P:regulation of transcription by RNA polymerase II"/>
    <property type="evidence" value="ECO:0007669"/>
    <property type="project" value="TreeGrafter"/>
</dbReference>
<name>A0A1Y2CZ60_9FUNG</name>
<dbReference type="InterPro" id="IPR051000">
    <property type="entry name" value="Homeobox_DNA-bind_prot"/>
</dbReference>
<dbReference type="OrthoDB" id="2159772at2759"/>
<evidence type="ECO:0000313" key="9">
    <source>
        <dbReference type="Proteomes" id="UP000193642"/>
    </source>
</evidence>
<dbReference type="GO" id="GO:0005634">
    <property type="term" value="C:nucleus"/>
    <property type="evidence" value="ECO:0007669"/>
    <property type="project" value="UniProtKB-SubCell"/>
</dbReference>
<evidence type="ECO:0000256" key="4">
    <source>
        <dbReference type="ARBA" id="ARBA00023242"/>
    </source>
</evidence>
<dbReference type="GO" id="GO:0000978">
    <property type="term" value="F:RNA polymerase II cis-regulatory region sequence-specific DNA binding"/>
    <property type="evidence" value="ECO:0007669"/>
    <property type="project" value="TreeGrafter"/>
</dbReference>
<protein>
    <recommendedName>
        <fullName evidence="7">Homeobox domain-containing protein</fullName>
    </recommendedName>
</protein>
<dbReference type="InterPro" id="IPR009057">
    <property type="entry name" value="Homeodomain-like_sf"/>
</dbReference>
<dbReference type="PANTHER" id="PTHR24324:SF5">
    <property type="entry name" value="HEMATOPOIETICALLY-EXPRESSED HOMEOBOX PROTEIN HHEX"/>
    <property type="match status" value="1"/>
</dbReference>
<evidence type="ECO:0000313" key="8">
    <source>
        <dbReference type="EMBL" id="ORY52318.1"/>
    </source>
</evidence>
<dbReference type="InterPro" id="IPR001356">
    <property type="entry name" value="HD"/>
</dbReference>
<keyword evidence="4 5" id="KW-0539">Nucleus</keyword>
<feature type="DNA-binding region" description="Homeobox" evidence="5">
    <location>
        <begin position="148"/>
        <end position="207"/>
    </location>
</feature>
<keyword evidence="2 5" id="KW-0238">DNA-binding</keyword>
<dbReference type="SUPFAM" id="SSF46689">
    <property type="entry name" value="Homeodomain-like"/>
    <property type="match status" value="1"/>
</dbReference>
<evidence type="ECO:0000256" key="6">
    <source>
        <dbReference type="RuleBase" id="RU000682"/>
    </source>
</evidence>
<sequence>MNHRRHSISTTSFEFAAPPLPQLRRRASESTASTFDSGFSLFPAPQFSVSTGAALAKLGAAFEPFQFELPILFPLDSDSDLDAELVSVAANSESNELPSSETSIHYLDNSHSDMSALLLIHAAPSLTPLLLRHRSTPTFAFPPAKIPSKFPRFKPSPSESALLNTLFDLNPFPSVTVQLAIASKFLLTERQVRIWFQNKRVAYKAGGIYVLKNTPTNDRLKKEAGLVPFNAESGRYFFIPRVSNILK</sequence>
<feature type="domain" description="Homeobox" evidence="7">
    <location>
        <begin position="146"/>
        <end position="206"/>
    </location>
</feature>
<dbReference type="CDD" id="cd00086">
    <property type="entry name" value="homeodomain"/>
    <property type="match status" value="1"/>
</dbReference>
<dbReference type="Proteomes" id="UP000193642">
    <property type="component" value="Unassembled WGS sequence"/>
</dbReference>
<gene>
    <name evidence="8" type="ORF">BCR33DRAFT_711651</name>
</gene>
<dbReference type="SMART" id="SM00389">
    <property type="entry name" value="HOX"/>
    <property type="match status" value="1"/>
</dbReference>
<dbReference type="GO" id="GO:0030154">
    <property type="term" value="P:cell differentiation"/>
    <property type="evidence" value="ECO:0007669"/>
    <property type="project" value="TreeGrafter"/>
</dbReference>